<protein>
    <submittedName>
        <fullName evidence="3">Formylglycine-generating enzyme family protein</fullName>
    </submittedName>
</protein>
<keyword evidence="4" id="KW-1185">Reference proteome</keyword>
<dbReference type="Proteomes" id="UP001368654">
    <property type="component" value="Unassembled WGS sequence"/>
</dbReference>
<dbReference type="RefSeq" id="WP_337336964.1">
    <property type="nucleotide sequence ID" value="NZ_JBBDGL010000001.1"/>
</dbReference>
<feature type="compositionally biased region" description="Polar residues" evidence="1">
    <location>
        <begin position="311"/>
        <end position="322"/>
    </location>
</feature>
<dbReference type="Gene3D" id="3.90.1580.10">
    <property type="entry name" value="paralog of FGE (formylglycine-generating enzyme)"/>
    <property type="match status" value="1"/>
</dbReference>
<dbReference type="SUPFAM" id="SSF56436">
    <property type="entry name" value="C-type lectin-like"/>
    <property type="match status" value="1"/>
</dbReference>
<evidence type="ECO:0000256" key="1">
    <source>
        <dbReference type="SAM" id="MobiDB-lite"/>
    </source>
</evidence>
<name>A0ABU8LQJ2_9MICO</name>
<organism evidence="3 4">
    <name type="scientific">Microbacterium marmarense</name>
    <dbReference type="NCBI Taxonomy" id="3122051"/>
    <lineage>
        <taxon>Bacteria</taxon>
        <taxon>Bacillati</taxon>
        <taxon>Actinomycetota</taxon>
        <taxon>Actinomycetes</taxon>
        <taxon>Micrococcales</taxon>
        <taxon>Microbacteriaceae</taxon>
        <taxon>Microbacterium</taxon>
    </lineage>
</organism>
<comment type="caution">
    <text evidence="3">The sequence shown here is derived from an EMBL/GenBank/DDBJ whole genome shotgun (WGS) entry which is preliminary data.</text>
</comment>
<gene>
    <name evidence="3" type="ORF">WDU96_02810</name>
</gene>
<dbReference type="InterPro" id="IPR051043">
    <property type="entry name" value="Sulfatase_Mod_Factor_Kinase"/>
</dbReference>
<feature type="domain" description="Sulfatase-modifying factor enzyme-like" evidence="2">
    <location>
        <begin position="54"/>
        <end position="329"/>
    </location>
</feature>
<dbReference type="InterPro" id="IPR042095">
    <property type="entry name" value="SUMF_sf"/>
</dbReference>
<accession>A0ABU8LQJ2</accession>
<evidence type="ECO:0000313" key="4">
    <source>
        <dbReference type="Proteomes" id="UP001368654"/>
    </source>
</evidence>
<dbReference type="InterPro" id="IPR005532">
    <property type="entry name" value="SUMF_dom"/>
</dbReference>
<dbReference type="EMBL" id="JBBDGL010000001">
    <property type="protein sequence ID" value="MEJ1154528.1"/>
    <property type="molecule type" value="Genomic_DNA"/>
</dbReference>
<dbReference type="PANTHER" id="PTHR23150">
    <property type="entry name" value="SULFATASE MODIFYING FACTOR 1, 2"/>
    <property type="match status" value="1"/>
</dbReference>
<sequence>MGDDREISEDSSCGSNCSCGAPSRGEFLTIGAPSAAPSTVDVAPAGRHEIAQALIPAGTFVMGDSSGDRNEGDGETPQHRVTLDAFSIDATSVTNAAFARFVDETGYRTEAETFGYSAVFHLALAAEPSDVIGQPPGTPWWLGVTGADWRHPGGRRSSVDGLDEHPAVHISWNDAVAYCEWAGRRLPTEAEWECAARGGLESKKYPWGDEEPDAGGAWRANIWQGQFPRTNTLDDGFLTTAPVHTFEPNGFGLWQPIGNVWEWCADWFDPRYYGISPEQNPTGPDSGQTRLLRGGSYLCHISYCNRYRNSARSQNTPDSSMGNAGFRTVAA</sequence>
<feature type="region of interest" description="Disordered" evidence="1">
    <location>
        <begin position="311"/>
        <end position="331"/>
    </location>
</feature>
<reference evidence="3 4" key="1">
    <citation type="submission" date="2024-02" db="EMBL/GenBank/DDBJ databases">
        <authorList>
            <person name="Saticioglu I.B."/>
        </authorList>
    </citation>
    <scope>NUCLEOTIDE SEQUENCE [LARGE SCALE GENOMIC DNA]</scope>
    <source>
        <strain evidence="3 4">Mu-86</strain>
    </source>
</reference>
<dbReference type="Pfam" id="PF03781">
    <property type="entry name" value="FGE-sulfatase"/>
    <property type="match status" value="1"/>
</dbReference>
<dbReference type="PANTHER" id="PTHR23150:SF19">
    <property type="entry name" value="FORMYLGLYCINE-GENERATING ENZYME"/>
    <property type="match status" value="1"/>
</dbReference>
<proteinExistence type="predicted"/>
<dbReference type="InterPro" id="IPR016187">
    <property type="entry name" value="CTDL_fold"/>
</dbReference>
<evidence type="ECO:0000259" key="2">
    <source>
        <dbReference type="Pfam" id="PF03781"/>
    </source>
</evidence>
<evidence type="ECO:0000313" key="3">
    <source>
        <dbReference type="EMBL" id="MEJ1154528.1"/>
    </source>
</evidence>